<dbReference type="Gene3D" id="3.90.700.10">
    <property type="entry name" value="Succinate dehydrogenase/fumarate reductase flavoprotein, catalytic domain"/>
    <property type="match status" value="1"/>
</dbReference>
<keyword evidence="3" id="KW-0274">FAD</keyword>
<evidence type="ECO:0000313" key="8">
    <source>
        <dbReference type="Proteomes" id="UP000236197"/>
    </source>
</evidence>
<dbReference type="PANTHER" id="PTHR43400:SF7">
    <property type="entry name" value="FAD-DEPENDENT OXIDOREDUCTASE 2 FAD BINDING DOMAIN-CONTAINING PROTEIN"/>
    <property type="match status" value="1"/>
</dbReference>
<sequence length="614" mass="64634">MACTAPLPGIPLFGGWGTTGCARNIRCFTGRMGASCIQARKRYGPSAVDGGQAAPMGEEREDKENIMNNERAASKTNGMAGSGSLSRRAFLGVGATAAIGVGALGLAGCAPQASESAGTSSSQPAPTADDPWAGFRAEEYAGSASETVDVDFCIIGSGASGMVAAVEAAQNGKQVLVLESQENPGGNGMNTDCCFSFGSPQMEEGCAKYGLTVTPSEIIRSEVELYDYMVNPLLWADTIAHSADNTAWMVDNGVRFAPTTDYYAGNMGKTPTALMWEDSFFSGGECMMKPLFAAAENLGVETRTKTRAKALKTSEDGAVTGVYAETKDGVLEVNAKVVILAGGGWAANMDMLAEYGGYDPEAITSMSAAGSMGDTLKMAAAIGARQEAKARGYMFGNMIEDLTTFSLPQYHPGMWVNEDGDRFANEDCGELCHDYTGTAVGAQNEVYVILNDAMVDEAEASGNSPDLRKEIEAALAKGSAKAVFKGDDAADLAKKVGWAGDFEQTLATYEEYVAKQFDDEFGKDPSYLVSFGSGPLYALKIHQEIALSLGGIITNRSWQVVGEGRQPVPNLYAIGADGQMVYLGLYNLNTSGGHMATNVESGRYSVKHAVAHCF</sequence>
<feature type="compositionally biased region" description="Polar residues" evidence="5">
    <location>
        <begin position="113"/>
        <end position="125"/>
    </location>
</feature>
<evidence type="ECO:0000256" key="5">
    <source>
        <dbReference type="SAM" id="MobiDB-lite"/>
    </source>
</evidence>
<protein>
    <recommendedName>
        <fullName evidence="6">FAD-dependent oxidoreductase 2 FAD-binding domain-containing protein</fullName>
    </recommendedName>
</protein>
<feature type="region of interest" description="Disordered" evidence="5">
    <location>
        <begin position="113"/>
        <end position="132"/>
    </location>
</feature>
<comment type="caution">
    <text evidence="7">The sequence shown here is derived from an EMBL/GenBank/DDBJ whole genome shotgun (WGS) entry which is preliminary data.</text>
</comment>
<evidence type="ECO:0000256" key="1">
    <source>
        <dbReference type="ARBA" id="ARBA00001974"/>
    </source>
</evidence>
<organism evidence="7 8">
    <name type="scientific">Enteroscipio rubneri</name>
    <dbReference type="NCBI Taxonomy" id="2070686"/>
    <lineage>
        <taxon>Bacteria</taxon>
        <taxon>Bacillati</taxon>
        <taxon>Actinomycetota</taxon>
        <taxon>Coriobacteriia</taxon>
        <taxon>Eggerthellales</taxon>
        <taxon>Eggerthellaceae</taxon>
        <taxon>Enteroscipio</taxon>
    </lineage>
</organism>
<dbReference type="Pfam" id="PF00890">
    <property type="entry name" value="FAD_binding_2"/>
    <property type="match status" value="1"/>
</dbReference>
<evidence type="ECO:0000256" key="2">
    <source>
        <dbReference type="ARBA" id="ARBA00022630"/>
    </source>
</evidence>
<dbReference type="GO" id="GO:0033765">
    <property type="term" value="F:steroid dehydrogenase activity, acting on the CH-CH group of donors"/>
    <property type="evidence" value="ECO:0007669"/>
    <property type="project" value="UniProtKB-ARBA"/>
</dbReference>
<dbReference type="Proteomes" id="UP000236197">
    <property type="component" value="Unassembled WGS sequence"/>
</dbReference>
<dbReference type="SUPFAM" id="SSF51905">
    <property type="entry name" value="FAD/NAD(P)-binding domain"/>
    <property type="match status" value="1"/>
</dbReference>
<dbReference type="Gene3D" id="3.50.50.60">
    <property type="entry name" value="FAD/NAD(P)-binding domain"/>
    <property type="match status" value="1"/>
</dbReference>
<evidence type="ECO:0000256" key="4">
    <source>
        <dbReference type="ARBA" id="ARBA00023002"/>
    </source>
</evidence>
<evidence type="ECO:0000259" key="6">
    <source>
        <dbReference type="Pfam" id="PF00890"/>
    </source>
</evidence>
<dbReference type="EMBL" id="PPEK01000007">
    <property type="protein sequence ID" value="PNV67577.1"/>
    <property type="molecule type" value="Genomic_DNA"/>
</dbReference>
<keyword evidence="4" id="KW-0560">Oxidoreductase</keyword>
<gene>
    <name evidence="7" type="ORF">C2L71_07150</name>
</gene>
<dbReference type="AlphaFoldDB" id="A0A2K2UB74"/>
<dbReference type="InterPro" id="IPR003953">
    <property type="entry name" value="FAD-dep_OxRdtase_2_FAD-bd"/>
</dbReference>
<comment type="cofactor">
    <cofactor evidence="1">
        <name>FAD</name>
        <dbReference type="ChEBI" id="CHEBI:57692"/>
    </cofactor>
</comment>
<feature type="domain" description="FAD-dependent oxidoreductase 2 FAD-binding" evidence="6">
    <location>
        <begin position="151"/>
        <end position="588"/>
    </location>
</feature>
<dbReference type="SUPFAM" id="SSF56425">
    <property type="entry name" value="Succinate dehydrogenase/fumarate reductase flavoprotein, catalytic domain"/>
    <property type="match status" value="1"/>
</dbReference>
<evidence type="ECO:0000256" key="3">
    <source>
        <dbReference type="ARBA" id="ARBA00022827"/>
    </source>
</evidence>
<dbReference type="PANTHER" id="PTHR43400">
    <property type="entry name" value="FUMARATE REDUCTASE"/>
    <property type="match status" value="1"/>
</dbReference>
<name>A0A2K2UB74_9ACTN</name>
<evidence type="ECO:0000313" key="7">
    <source>
        <dbReference type="EMBL" id="PNV67577.1"/>
    </source>
</evidence>
<keyword evidence="8" id="KW-1185">Reference proteome</keyword>
<dbReference type="InterPro" id="IPR027477">
    <property type="entry name" value="Succ_DH/fumarate_Rdtase_cat_sf"/>
</dbReference>
<dbReference type="InterPro" id="IPR050315">
    <property type="entry name" value="FAD-oxidoreductase_2"/>
</dbReference>
<reference evidence="8" key="1">
    <citation type="submission" date="2018-01" db="EMBL/GenBank/DDBJ databases">
        <title>Rubneribacter badeniensis gen. nov., sp. nov., and Colonibacter rubneri, gen. nov., sp. nov., WGS of new members of the Eggerthellaceae.</title>
        <authorList>
            <person name="Danylec N."/>
            <person name="Stoll D.A."/>
            <person name="Doetsch A."/>
            <person name="Kulling S.E."/>
            <person name="Huch M."/>
        </authorList>
    </citation>
    <scope>NUCLEOTIDE SEQUENCE [LARGE SCALE GENOMIC DNA]</scope>
    <source>
        <strain evidence="8">ResAG-96</strain>
    </source>
</reference>
<accession>A0A2K2UB74</accession>
<keyword evidence="2" id="KW-0285">Flavoprotein</keyword>
<proteinExistence type="predicted"/>
<dbReference type="InterPro" id="IPR036188">
    <property type="entry name" value="FAD/NAD-bd_sf"/>
</dbReference>